<accession>A0A9Q0MB56</accession>
<dbReference type="Gene3D" id="3.30.930.10">
    <property type="entry name" value="Bira Bifunctional Protein, Domain 2"/>
    <property type="match status" value="1"/>
</dbReference>
<evidence type="ECO:0000256" key="5">
    <source>
        <dbReference type="ARBA" id="ARBA00022598"/>
    </source>
</evidence>
<dbReference type="Pfam" id="PF01336">
    <property type="entry name" value="tRNA_anti-codon"/>
    <property type="match status" value="1"/>
</dbReference>
<dbReference type="CDD" id="cd04323">
    <property type="entry name" value="AsnRS_cyto_like_N"/>
    <property type="match status" value="1"/>
</dbReference>
<evidence type="ECO:0000256" key="8">
    <source>
        <dbReference type="ARBA" id="ARBA00022917"/>
    </source>
</evidence>
<evidence type="ECO:0000256" key="9">
    <source>
        <dbReference type="ARBA" id="ARBA00023146"/>
    </source>
</evidence>
<dbReference type="PRINTS" id="PR01042">
    <property type="entry name" value="TRNASYNTHASP"/>
</dbReference>
<evidence type="ECO:0000256" key="2">
    <source>
        <dbReference type="ARBA" id="ARBA00008226"/>
    </source>
</evidence>
<dbReference type="SUPFAM" id="SSF50249">
    <property type="entry name" value="Nucleic acid-binding proteins"/>
    <property type="match status" value="1"/>
</dbReference>
<dbReference type="EMBL" id="JAPWDV010000001">
    <property type="protein sequence ID" value="KAJ6222199.1"/>
    <property type="molecule type" value="Genomic_DNA"/>
</dbReference>
<dbReference type="InterPro" id="IPR004522">
    <property type="entry name" value="Asn-tRNA-ligase"/>
</dbReference>
<evidence type="ECO:0000313" key="15">
    <source>
        <dbReference type="EMBL" id="KAJ6222199.1"/>
    </source>
</evidence>
<feature type="domain" description="Aminoacyl-transfer RNA synthetases class-II family profile" evidence="14">
    <location>
        <begin position="252"/>
        <end position="544"/>
    </location>
</feature>
<evidence type="ECO:0000256" key="13">
    <source>
        <dbReference type="SAM" id="MobiDB-lite"/>
    </source>
</evidence>
<dbReference type="Gene3D" id="3.30.1910.20">
    <property type="entry name" value="asparaginyl-tRNA synthetase, N-terminal domain"/>
    <property type="match status" value="1"/>
</dbReference>
<evidence type="ECO:0000256" key="12">
    <source>
        <dbReference type="ARBA" id="ARBA00047844"/>
    </source>
</evidence>
<dbReference type="InterPro" id="IPR012340">
    <property type="entry name" value="NA-bd_OB-fold"/>
</dbReference>
<dbReference type="EC" id="6.1.1.22" evidence="3"/>
<evidence type="ECO:0000256" key="4">
    <source>
        <dbReference type="ARBA" id="ARBA00022490"/>
    </source>
</evidence>
<keyword evidence="9" id="KW-0030">Aminoacyl-tRNA synthetase</keyword>
<dbReference type="InterPro" id="IPR004365">
    <property type="entry name" value="NA-bd_OB_tRNA"/>
</dbReference>
<dbReference type="CDD" id="cd00776">
    <property type="entry name" value="AsxRS_core"/>
    <property type="match status" value="1"/>
</dbReference>
<comment type="subcellular location">
    <subcellularLocation>
        <location evidence="1">Cytoplasm</location>
    </subcellularLocation>
</comment>
<dbReference type="InterPro" id="IPR006195">
    <property type="entry name" value="aa-tRNA-synth_II"/>
</dbReference>
<evidence type="ECO:0000313" key="16">
    <source>
        <dbReference type="Proteomes" id="UP001142055"/>
    </source>
</evidence>
<dbReference type="InterPro" id="IPR002312">
    <property type="entry name" value="Asp/Asn-tRNA-synth_IIb"/>
</dbReference>
<protein>
    <recommendedName>
        <fullName evidence="11">Asparagine--tRNA ligase, cytoplasmic</fullName>
        <ecNumber evidence="3">6.1.1.22</ecNumber>
    </recommendedName>
    <alternativeName>
        <fullName evidence="10">Asparaginyl-tRNA synthetase</fullName>
    </alternativeName>
</protein>
<organism evidence="15 16">
    <name type="scientific">Blomia tropicalis</name>
    <name type="common">Mite</name>
    <dbReference type="NCBI Taxonomy" id="40697"/>
    <lineage>
        <taxon>Eukaryota</taxon>
        <taxon>Metazoa</taxon>
        <taxon>Ecdysozoa</taxon>
        <taxon>Arthropoda</taxon>
        <taxon>Chelicerata</taxon>
        <taxon>Arachnida</taxon>
        <taxon>Acari</taxon>
        <taxon>Acariformes</taxon>
        <taxon>Sarcoptiformes</taxon>
        <taxon>Astigmata</taxon>
        <taxon>Glycyphagoidea</taxon>
        <taxon>Echimyopodidae</taxon>
        <taxon>Blomia</taxon>
    </lineage>
</organism>
<dbReference type="Gene3D" id="2.40.50.140">
    <property type="entry name" value="Nucleic acid-binding proteins"/>
    <property type="match status" value="1"/>
</dbReference>
<comment type="similarity">
    <text evidence="2">Belongs to the class-II aminoacyl-tRNA synthetase family.</text>
</comment>
<dbReference type="PANTHER" id="PTHR22594">
    <property type="entry name" value="ASPARTYL/LYSYL-TRNA SYNTHETASE"/>
    <property type="match status" value="1"/>
</dbReference>
<keyword evidence="16" id="KW-1185">Reference proteome</keyword>
<dbReference type="GO" id="GO:0006421">
    <property type="term" value="P:asparaginyl-tRNA aminoacylation"/>
    <property type="evidence" value="ECO:0007669"/>
    <property type="project" value="InterPro"/>
</dbReference>
<name>A0A9Q0MB56_BLOTA</name>
<keyword evidence="7" id="KW-0067">ATP-binding</keyword>
<keyword evidence="5" id="KW-0436">Ligase</keyword>
<comment type="catalytic activity">
    <reaction evidence="12">
        <text>tRNA(Asn) + L-asparagine + ATP = L-asparaginyl-tRNA(Asn) + AMP + diphosphate + H(+)</text>
        <dbReference type="Rhea" id="RHEA:11180"/>
        <dbReference type="Rhea" id="RHEA-COMP:9659"/>
        <dbReference type="Rhea" id="RHEA-COMP:9674"/>
        <dbReference type="ChEBI" id="CHEBI:15378"/>
        <dbReference type="ChEBI" id="CHEBI:30616"/>
        <dbReference type="ChEBI" id="CHEBI:33019"/>
        <dbReference type="ChEBI" id="CHEBI:58048"/>
        <dbReference type="ChEBI" id="CHEBI:78442"/>
        <dbReference type="ChEBI" id="CHEBI:78515"/>
        <dbReference type="ChEBI" id="CHEBI:456215"/>
        <dbReference type="EC" id="6.1.1.22"/>
    </reaction>
</comment>
<evidence type="ECO:0000256" key="11">
    <source>
        <dbReference type="ARBA" id="ARBA00039867"/>
    </source>
</evidence>
<feature type="region of interest" description="Disordered" evidence="13">
    <location>
        <begin position="1"/>
        <end position="30"/>
    </location>
</feature>
<sequence>MAELAEQLTSLYISDHGDDANGDGTQQKPLKTLLEAMRRAKTEPFPPFLKESTDEKSEEKWVQVSDSQIKKFRKIWQREAYKNEDKGKKEQDDEERRLKNLEESKSIKIELDTSLPEPIRIKIRQVSEYSGKRVTFFGWVHRLRRQGKSLMFIVLRDGSGFIQCVLSDNLCKTYDALVLQTESTVQLYGNLIPSEKAPGGYEMKVDYWRLIGNAPPGGIDHALNEESHIDVQLDQRHLMLRGENLSKIMLFRSFLLRAFRDHYRSVDHVEITPPTLVQSQVEGGSTLFKFDYFGEEAYLTQSSQLYLETVLPSLGDAYCISQSYRAEASRTRRHLSEYTHVEAERVFITFDDLLDSIESLIVDVIDRVLADPVSKELLYFFNPEFKPPKKPFRRMNYSDAIEYLREHQINKEDGTPFEFGDDIPEMPERKMTDQINEPIMLCRFPAEIKSFYMPRCQEDKRLTESVDVLLPGVGEIVGGSMRIWNHEELIEGFKREKIDPTKYYWYTDQRLFGTAPHGGYGLGLERFLTFLLNRYHIRDATLYPRYISRCTP</sequence>
<dbReference type="PROSITE" id="PS50862">
    <property type="entry name" value="AA_TRNA_LIGASE_II"/>
    <property type="match status" value="1"/>
</dbReference>
<dbReference type="PANTHER" id="PTHR22594:SF16">
    <property type="entry name" value="ASPARAGINE--TRNA LIGASE, CYTOPLASMIC"/>
    <property type="match status" value="1"/>
</dbReference>
<dbReference type="FunFam" id="3.30.930.10:FF:000040">
    <property type="entry name" value="Asparagine--tRNA ligase, cytoplasmic"/>
    <property type="match status" value="1"/>
</dbReference>
<dbReference type="GO" id="GO:0005524">
    <property type="term" value="F:ATP binding"/>
    <property type="evidence" value="ECO:0007669"/>
    <property type="project" value="UniProtKB-KW"/>
</dbReference>
<comment type="caution">
    <text evidence="15">The sequence shown here is derived from an EMBL/GenBank/DDBJ whole genome shotgun (WGS) entry which is preliminary data.</text>
</comment>
<dbReference type="Proteomes" id="UP001142055">
    <property type="component" value="Chromosome 1"/>
</dbReference>
<dbReference type="Pfam" id="PF00152">
    <property type="entry name" value="tRNA-synt_2"/>
    <property type="match status" value="1"/>
</dbReference>
<evidence type="ECO:0000256" key="6">
    <source>
        <dbReference type="ARBA" id="ARBA00022741"/>
    </source>
</evidence>
<keyword evidence="4" id="KW-0963">Cytoplasm</keyword>
<dbReference type="NCBIfam" id="TIGR00457">
    <property type="entry name" value="asnS"/>
    <property type="match status" value="1"/>
</dbReference>
<gene>
    <name evidence="15" type="ORF">RDWZM_000744</name>
</gene>
<dbReference type="GO" id="GO:0003676">
    <property type="term" value="F:nucleic acid binding"/>
    <property type="evidence" value="ECO:0007669"/>
    <property type="project" value="InterPro"/>
</dbReference>
<evidence type="ECO:0000256" key="7">
    <source>
        <dbReference type="ARBA" id="ARBA00022840"/>
    </source>
</evidence>
<reference evidence="15" key="1">
    <citation type="submission" date="2022-12" db="EMBL/GenBank/DDBJ databases">
        <title>Genome assemblies of Blomia tropicalis.</title>
        <authorList>
            <person name="Cui Y."/>
        </authorList>
    </citation>
    <scope>NUCLEOTIDE SEQUENCE</scope>
    <source>
        <tissue evidence="15">Adult mites</tissue>
    </source>
</reference>
<dbReference type="InterPro" id="IPR045864">
    <property type="entry name" value="aa-tRNA-synth_II/BPL/LPL"/>
</dbReference>
<evidence type="ECO:0000256" key="1">
    <source>
        <dbReference type="ARBA" id="ARBA00004496"/>
    </source>
</evidence>
<evidence type="ECO:0000259" key="14">
    <source>
        <dbReference type="PROSITE" id="PS50862"/>
    </source>
</evidence>
<dbReference type="InterPro" id="IPR048952">
    <property type="entry name" value="AsnRS_N"/>
</dbReference>
<evidence type="ECO:0000256" key="3">
    <source>
        <dbReference type="ARBA" id="ARBA00012816"/>
    </source>
</evidence>
<dbReference type="OrthoDB" id="1931232at2759"/>
<evidence type="ECO:0000256" key="10">
    <source>
        <dbReference type="ARBA" id="ARBA00029886"/>
    </source>
</evidence>
<dbReference type="AlphaFoldDB" id="A0A9Q0MB56"/>
<dbReference type="OMA" id="DCCLYPR"/>
<dbReference type="GO" id="GO:0005737">
    <property type="term" value="C:cytoplasm"/>
    <property type="evidence" value="ECO:0007669"/>
    <property type="project" value="UniProtKB-SubCell"/>
</dbReference>
<dbReference type="InterPro" id="IPR004364">
    <property type="entry name" value="Aa-tRNA-synt_II"/>
</dbReference>
<dbReference type="Pfam" id="PF20917">
    <property type="entry name" value="AsnRS_N"/>
    <property type="match status" value="1"/>
</dbReference>
<dbReference type="GO" id="GO:0004816">
    <property type="term" value="F:asparagine-tRNA ligase activity"/>
    <property type="evidence" value="ECO:0007669"/>
    <property type="project" value="UniProtKB-EC"/>
</dbReference>
<dbReference type="SUPFAM" id="SSF55681">
    <property type="entry name" value="Class II aaRS and biotin synthetases"/>
    <property type="match status" value="1"/>
</dbReference>
<proteinExistence type="inferred from homology"/>
<keyword evidence="6" id="KW-0547">Nucleotide-binding</keyword>
<keyword evidence="8" id="KW-0648">Protein biosynthesis</keyword>